<evidence type="ECO:0000313" key="2">
    <source>
        <dbReference type="Proteomes" id="UP001281147"/>
    </source>
</evidence>
<comment type="caution">
    <text evidence="1">The sequence shown here is derived from an EMBL/GenBank/DDBJ whole genome shotgun (WGS) entry which is preliminary data.</text>
</comment>
<reference evidence="1" key="1">
    <citation type="submission" date="2023-07" db="EMBL/GenBank/DDBJ databases">
        <title>Black Yeasts Isolated from many extreme environments.</title>
        <authorList>
            <person name="Coleine C."/>
            <person name="Stajich J.E."/>
            <person name="Selbmann L."/>
        </authorList>
    </citation>
    <scope>NUCLEOTIDE SEQUENCE</scope>
    <source>
        <strain evidence="1">CCFEE 5714</strain>
    </source>
</reference>
<protein>
    <submittedName>
        <fullName evidence="1">Uncharacterized protein</fullName>
    </submittedName>
</protein>
<dbReference type="Proteomes" id="UP001281147">
    <property type="component" value="Unassembled WGS sequence"/>
</dbReference>
<proteinExistence type="predicted"/>
<keyword evidence="2" id="KW-1185">Reference proteome</keyword>
<evidence type="ECO:0000313" key="1">
    <source>
        <dbReference type="EMBL" id="KAK3713400.1"/>
    </source>
</evidence>
<name>A0ACC3NB39_9PEZI</name>
<organism evidence="1 2">
    <name type="scientific">Vermiconidia calcicola</name>
    <dbReference type="NCBI Taxonomy" id="1690605"/>
    <lineage>
        <taxon>Eukaryota</taxon>
        <taxon>Fungi</taxon>
        <taxon>Dikarya</taxon>
        <taxon>Ascomycota</taxon>
        <taxon>Pezizomycotina</taxon>
        <taxon>Dothideomycetes</taxon>
        <taxon>Dothideomycetidae</taxon>
        <taxon>Mycosphaerellales</taxon>
        <taxon>Extremaceae</taxon>
        <taxon>Vermiconidia</taxon>
    </lineage>
</organism>
<accession>A0ACC3NB39</accession>
<sequence length="591" mass="66332">MAVKIVIFDELFKETLDSCGLKGMSPGALKSQWSENKPERRGYSWFAFLIEPISEDQVGERRLMKAAIARIKERLLECGSPSTSGTPSQMRQPIPGIEKRKRITSAEPRSPNEESEPDTYGARPKRARKRVVPFEELPRTDRAAASSKTPSRAPLRLATTTDKLLLERRAGPDLPLLPERHKIASDPWEAPSEQAAHPPLSGLLFRFWSSTSQGLNSEQGFVAARYRDSNIWPSQPTRSCQLDEADLVHRINGSRLCHSTTEDPLTVFQKISTPRLSCPLATSFHPWSLRNALKEVDKGSPPIRITVLSASALDPARVFYAAPFVAELKRMYALTNRAQRYWGSQECLVWRDIPRNAVISTVSLAQLVESSNRIPEMGFLRLKDLSMKGDYRKVILPLFKSANVRIDPVTTTAIAKLAMFFGLSSTSSVDELSHLVSDVTKGFGLCVRKQTREQWQQLSATFAHVFIRDSVLPIDIRGQVELREAFVIGVAEGLGEFNVRHNAERMQKMLKLAERLGLNDAKILSDECDGAKLHAWMHRKSYERRFLGMPSQLLLADGVDEAQEESEGEGEGINVAVVEDSEDERIIYEHD</sequence>
<gene>
    <name evidence="1" type="ORF">LTR37_008592</name>
</gene>
<dbReference type="EMBL" id="JAUTXU010000063">
    <property type="protein sequence ID" value="KAK3713400.1"/>
    <property type="molecule type" value="Genomic_DNA"/>
</dbReference>